<protein>
    <submittedName>
        <fullName evidence="2">Uncharacterized protein</fullName>
    </submittedName>
</protein>
<dbReference type="InParanoid" id="A0A3N4KEQ6"/>
<proteinExistence type="predicted"/>
<evidence type="ECO:0000313" key="3">
    <source>
        <dbReference type="Proteomes" id="UP000277580"/>
    </source>
</evidence>
<feature type="compositionally biased region" description="Low complexity" evidence="1">
    <location>
        <begin position="22"/>
        <end position="32"/>
    </location>
</feature>
<sequence>MLKSIWRGPYRSSSSLETYLHPGTPLLYNPNPTTTPTPTPLQPPDTHLSAPKHPETKNQTTQQQQSALN</sequence>
<accession>A0A3N4KEQ6</accession>
<dbReference type="EMBL" id="ML119174">
    <property type="protein sequence ID" value="RPB07839.1"/>
    <property type="molecule type" value="Genomic_DNA"/>
</dbReference>
<evidence type="ECO:0000256" key="1">
    <source>
        <dbReference type="SAM" id="MobiDB-lite"/>
    </source>
</evidence>
<dbReference type="Proteomes" id="UP000277580">
    <property type="component" value="Unassembled WGS sequence"/>
</dbReference>
<gene>
    <name evidence="2" type="ORF">P167DRAFT_539808</name>
</gene>
<feature type="compositionally biased region" description="Pro residues" evidence="1">
    <location>
        <begin position="33"/>
        <end position="43"/>
    </location>
</feature>
<feature type="region of interest" description="Disordered" evidence="1">
    <location>
        <begin position="1"/>
        <end position="69"/>
    </location>
</feature>
<dbReference type="AlphaFoldDB" id="A0A3N4KEQ6"/>
<feature type="compositionally biased region" description="Polar residues" evidence="1">
    <location>
        <begin position="57"/>
        <end position="69"/>
    </location>
</feature>
<keyword evidence="3" id="KW-1185">Reference proteome</keyword>
<reference evidence="2 3" key="1">
    <citation type="journal article" date="2018" name="Nat. Ecol. Evol.">
        <title>Pezizomycetes genomes reveal the molecular basis of ectomycorrhizal truffle lifestyle.</title>
        <authorList>
            <person name="Murat C."/>
            <person name="Payen T."/>
            <person name="Noel B."/>
            <person name="Kuo A."/>
            <person name="Morin E."/>
            <person name="Chen J."/>
            <person name="Kohler A."/>
            <person name="Krizsan K."/>
            <person name="Balestrini R."/>
            <person name="Da Silva C."/>
            <person name="Montanini B."/>
            <person name="Hainaut M."/>
            <person name="Levati E."/>
            <person name="Barry K.W."/>
            <person name="Belfiori B."/>
            <person name="Cichocki N."/>
            <person name="Clum A."/>
            <person name="Dockter R.B."/>
            <person name="Fauchery L."/>
            <person name="Guy J."/>
            <person name="Iotti M."/>
            <person name="Le Tacon F."/>
            <person name="Lindquist E.A."/>
            <person name="Lipzen A."/>
            <person name="Malagnac F."/>
            <person name="Mello A."/>
            <person name="Molinier V."/>
            <person name="Miyauchi S."/>
            <person name="Poulain J."/>
            <person name="Riccioni C."/>
            <person name="Rubini A."/>
            <person name="Sitrit Y."/>
            <person name="Splivallo R."/>
            <person name="Traeger S."/>
            <person name="Wang M."/>
            <person name="Zifcakova L."/>
            <person name="Wipf D."/>
            <person name="Zambonelli A."/>
            <person name="Paolocci F."/>
            <person name="Nowrousian M."/>
            <person name="Ottonello S."/>
            <person name="Baldrian P."/>
            <person name="Spatafora J.W."/>
            <person name="Henrissat B."/>
            <person name="Nagy L.G."/>
            <person name="Aury J.M."/>
            <person name="Wincker P."/>
            <person name="Grigoriev I.V."/>
            <person name="Bonfante P."/>
            <person name="Martin F.M."/>
        </authorList>
    </citation>
    <scope>NUCLEOTIDE SEQUENCE [LARGE SCALE GENOMIC DNA]</scope>
    <source>
        <strain evidence="2 3">CCBAS932</strain>
    </source>
</reference>
<organism evidence="2 3">
    <name type="scientific">Morchella conica CCBAS932</name>
    <dbReference type="NCBI Taxonomy" id="1392247"/>
    <lineage>
        <taxon>Eukaryota</taxon>
        <taxon>Fungi</taxon>
        <taxon>Dikarya</taxon>
        <taxon>Ascomycota</taxon>
        <taxon>Pezizomycotina</taxon>
        <taxon>Pezizomycetes</taxon>
        <taxon>Pezizales</taxon>
        <taxon>Morchellaceae</taxon>
        <taxon>Morchella</taxon>
    </lineage>
</organism>
<name>A0A3N4KEQ6_9PEZI</name>
<evidence type="ECO:0000313" key="2">
    <source>
        <dbReference type="EMBL" id="RPB07839.1"/>
    </source>
</evidence>